<dbReference type="Pfam" id="PF19461">
    <property type="entry name" value="DUF5998"/>
    <property type="match status" value="1"/>
</dbReference>
<accession>A0A7M1SNJ2</accession>
<dbReference type="KEGG" id="halt:IM660_10265"/>
<protein>
    <submittedName>
        <fullName evidence="1">Phosphodiesterase</fullName>
    </submittedName>
</protein>
<dbReference type="RefSeq" id="WP_193495229.1">
    <property type="nucleotide sequence ID" value="NZ_CP063169.1"/>
</dbReference>
<reference evidence="1 2" key="1">
    <citation type="submission" date="2020-10" db="EMBL/GenBank/DDBJ databases">
        <title>Haloactinobacterium sp. RN3S43, a bacterium isolated from saline soil.</title>
        <authorList>
            <person name="Sun J.-Q."/>
        </authorList>
    </citation>
    <scope>NUCLEOTIDE SEQUENCE [LARGE SCALE GENOMIC DNA]</scope>
    <source>
        <strain evidence="1 2">RN3S43</strain>
    </source>
</reference>
<dbReference type="Proteomes" id="UP000593758">
    <property type="component" value="Chromosome"/>
</dbReference>
<dbReference type="InterPro" id="IPR046040">
    <property type="entry name" value="DUF5998"/>
</dbReference>
<dbReference type="AlphaFoldDB" id="A0A7M1SNJ2"/>
<gene>
    <name evidence="1" type="ORF">IM660_10265</name>
</gene>
<sequence>MTLRTERLRELRREIQRAGYYPALVTDVLEVALAGEEVRAFLVHPETMFDRTEVRRHITTLVLTSTRLLVAHVDDLPGDHPQGSVNAAATTEAIPLRQVRSVGLTHGVSDPAAYTQGAGGSELTIALSWGAVSRIDLEPATCPDPECEADHGFTGTSMPDDLVVRISAEAEGPHAMEAAIAFATELSAATVAAGA</sequence>
<name>A0A7M1SNJ2_9MICO</name>
<dbReference type="EMBL" id="CP063169">
    <property type="protein sequence ID" value="QOR69118.1"/>
    <property type="molecule type" value="Genomic_DNA"/>
</dbReference>
<evidence type="ECO:0000313" key="1">
    <source>
        <dbReference type="EMBL" id="QOR69118.1"/>
    </source>
</evidence>
<evidence type="ECO:0000313" key="2">
    <source>
        <dbReference type="Proteomes" id="UP000593758"/>
    </source>
</evidence>
<proteinExistence type="predicted"/>
<keyword evidence="2" id="KW-1185">Reference proteome</keyword>
<organism evidence="1 2">
    <name type="scientific">Ruania alkalisoli</name>
    <dbReference type="NCBI Taxonomy" id="2779775"/>
    <lineage>
        <taxon>Bacteria</taxon>
        <taxon>Bacillati</taxon>
        <taxon>Actinomycetota</taxon>
        <taxon>Actinomycetes</taxon>
        <taxon>Micrococcales</taxon>
        <taxon>Ruaniaceae</taxon>
        <taxon>Ruania</taxon>
    </lineage>
</organism>